<proteinExistence type="predicted"/>
<evidence type="ECO:0000313" key="1">
    <source>
        <dbReference type="EMBL" id="OAA60455.1"/>
    </source>
</evidence>
<dbReference type="EMBL" id="AZHD01000009">
    <property type="protein sequence ID" value="OAA60455.1"/>
    <property type="molecule type" value="Genomic_DNA"/>
</dbReference>
<sequence length="178" mass="19324">MTANSALNTAVTAINAITGVTAITDKAHDGQHTANTANDNDTYAKSAAAAAAVATDPFAGLRDRKLARLRKTLDEDATAARVQRKNIEFLIRYYENGGRVPQPGETIWLVDGRIVPERPKAYVPGAQVWPESGLFYQHGQFHDIAFTSAAAIRAETPSQKACSFGTLYLFLLHFSNTE</sequence>
<dbReference type="Proteomes" id="UP000076874">
    <property type="component" value="Unassembled WGS sequence"/>
</dbReference>
<protein>
    <submittedName>
        <fullName evidence="1">Uncharacterized protein</fullName>
    </submittedName>
</protein>
<name>A0A167TCH6_9HYPO</name>
<dbReference type="AlphaFoldDB" id="A0A167TCH6"/>
<reference evidence="1 2" key="1">
    <citation type="journal article" date="2016" name="Genome Biol. Evol.">
        <title>Divergent and convergent evolution of fungal pathogenicity.</title>
        <authorList>
            <person name="Shang Y."/>
            <person name="Xiao G."/>
            <person name="Zheng P."/>
            <person name="Cen K."/>
            <person name="Zhan S."/>
            <person name="Wang C."/>
        </authorList>
    </citation>
    <scope>NUCLEOTIDE SEQUENCE [LARGE SCALE GENOMIC DNA]</scope>
    <source>
        <strain evidence="1 2">RCEF 264</strain>
    </source>
</reference>
<keyword evidence="2" id="KW-1185">Reference proteome</keyword>
<accession>A0A167TCH6</accession>
<evidence type="ECO:0000313" key="2">
    <source>
        <dbReference type="Proteomes" id="UP000076874"/>
    </source>
</evidence>
<comment type="caution">
    <text evidence="1">The sequence shown here is derived from an EMBL/GenBank/DDBJ whole genome shotgun (WGS) entry which is preliminary data.</text>
</comment>
<organism evidence="1 2">
    <name type="scientific">Niveomyces insectorum RCEF 264</name>
    <dbReference type="NCBI Taxonomy" id="1081102"/>
    <lineage>
        <taxon>Eukaryota</taxon>
        <taxon>Fungi</taxon>
        <taxon>Dikarya</taxon>
        <taxon>Ascomycota</taxon>
        <taxon>Pezizomycotina</taxon>
        <taxon>Sordariomycetes</taxon>
        <taxon>Hypocreomycetidae</taxon>
        <taxon>Hypocreales</taxon>
        <taxon>Cordycipitaceae</taxon>
        <taxon>Niveomyces</taxon>
    </lineage>
</organism>
<dbReference type="OrthoDB" id="5231003at2759"/>
<gene>
    <name evidence="1" type="ORF">SPI_05579</name>
</gene>